<dbReference type="STRING" id="43989.cce_5063"/>
<evidence type="ECO:0000259" key="1">
    <source>
        <dbReference type="SMART" id="SM00955"/>
    </source>
</evidence>
<dbReference type="GO" id="GO:0006402">
    <property type="term" value="P:mRNA catabolic process"/>
    <property type="evidence" value="ECO:0007669"/>
    <property type="project" value="TreeGrafter"/>
</dbReference>
<dbReference type="InterPro" id="IPR001900">
    <property type="entry name" value="RNase_II/R"/>
</dbReference>
<dbReference type="SMART" id="SM00955">
    <property type="entry name" value="RNB"/>
    <property type="match status" value="1"/>
</dbReference>
<dbReference type="InterPro" id="IPR012340">
    <property type="entry name" value="NA-bd_OB-fold"/>
</dbReference>
<dbReference type="Pfam" id="PF00773">
    <property type="entry name" value="RNB"/>
    <property type="match status" value="1"/>
</dbReference>
<dbReference type="EMBL" id="CP000807">
    <property type="protein sequence ID" value="ACB54409.1"/>
    <property type="molecule type" value="Genomic_DNA"/>
</dbReference>
<gene>
    <name evidence="2" type="ordered locus">cce_5063</name>
</gene>
<dbReference type="PANTHER" id="PTHR23355">
    <property type="entry name" value="RIBONUCLEASE"/>
    <property type="match status" value="1"/>
</dbReference>
<proteinExistence type="predicted"/>
<keyword evidence="2" id="KW-0378">Hydrolase</keyword>
<sequence length="227" mass="25096">MAKALPIIRSEIEQLLDNNISLTNREAVLGFTIDGETSKDLDDALWIEPKQSGAVVSVHISDVSAIIQPGSSLEANALSQVETRYLATKNKPMFPHELSEDKLSLLEDKLRLTVTIRITLDESANIKNTSLHLAHLTSLQRFSYSAADATLHDPSSPFFQMLRYCELWAQKLAWKRQDVGAIGLSRVGGVNLDEEGRILTTPMYHLSSSLETLAIPKRLAMRGKGGQ</sequence>
<dbReference type="GO" id="GO:0004527">
    <property type="term" value="F:exonuclease activity"/>
    <property type="evidence" value="ECO:0007669"/>
    <property type="project" value="UniProtKB-KW"/>
</dbReference>
<dbReference type="InterPro" id="IPR050180">
    <property type="entry name" value="RNR_Ribonuclease"/>
</dbReference>
<organism evidence="2 3">
    <name type="scientific">Crocosphaera subtropica (strain ATCC 51142 / BH68)</name>
    <name type="common">Cyanothece sp. (strain ATCC 51142)</name>
    <dbReference type="NCBI Taxonomy" id="43989"/>
    <lineage>
        <taxon>Bacteria</taxon>
        <taxon>Bacillati</taxon>
        <taxon>Cyanobacteriota</taxon>
        <taxon>Cyanophyceae</taxon>
        <taxon>Oscillatoriophycideae</taxon>
        <taxon>Chroococcales</taxon>
        <taxon>Aphanothecaceae</taxon>
        <taxon>Crocosphaera</taxon>
        <taxon>Crocosphaera subtropica</taxon>
    </lineage>
</organism>
<keyword evidence="2" id="KW-0540">Nuclease</keyword>
<dbReference type="SUPFAM" id="SSF50249">
    <property type="entry name" value="Nucleic acid-binding proteins"/>
    <property type="match status" value="1"/>
</dbReference>
<protein>
    <submittedName>
        <fullName evidence="2">Exonuclease</fullName>
    </submittedName>
</protein>
<accession>B1X2P8</accession>
<dbReference type="OrthoDB" id="9764149at2"/>
<keyword evidence="3" id="KW-1185">Reference proteome</keyword>
<reference evidence="2 3" key="1">
    <citation type="journal article" date="2008" name="Proc. Natl. Acad. Sci. U.S.A.">
        <title>The genome of Cyanothece 51142, a unicellular diazotrophic cyanobacterium important in the marine nitrogen cycle.</title>
        <authorList>
            <person name="Welsh E.A."/>
            <person name="Liberton M."/>
            <person name="Stoeckel J."/>
            <person name="Loh T."/>
            <person name="Elvitigala T."/>
            <person name="Wang C."/>
            <person name="Wollam A."/>
            <person name="Fulton R.S."/>
            <person name="Clifton S.W."/>
            <person name="Jacobs J.M."/>
            <person name="Aurora R."/>
            <person name="Ghosh B.K."/>
            <person name="Sherman L.A."/>
            <person name="Smith R.D."/>
            <person name="Wilson R.K."/>
            <person name="Pakrasi H.B."/>
        </authorList>
    </citation>
    <scope>NUCLEOTIDE SEQUENCE [LARGE SCALE GENOMIC DNA]</scope>
    <source>
        <strain evidence="3">ATCC 51142 / BH68</strain>
    </source>
</reference>
<feature type="domain" description="RNB" evidence="1">
    <location>
        <begin position="22"/>
        <end position="217"/>
    </location>
</feature>
<dbReference type="AlphaFoldDB" id="B1X2P8"/>
<evidence type="ECO:0000313" key="3">
    <source>
        <dbReference type="Proteomes" id="UP000001203"/>
    </source>
</evidence>
<dbReference type="PANTHER" id="PTHR23355:SF9">
    <property type="entry name" value="DIS3-LIKE EXONUCLEASE 2"/>
    <property type="match status" value="1"/>
</dbReference>
<dbReference type="GO" id="GO:0004540">
    <property type="term" value="F:RNA nuclease activity"/>
    <property type="evidence" value="ECO:0007669"/>
    <property type="project" value="InterPro"/>
</dbReference>
<dbReference type="KEGG" id="cyt:cce_5063"/>
<dbReference type="HOGENOM" id="CLU_1218158_0_0_3"/>
<keyword evidence="2" id="KW-0269">Exonuclease</keyword>
<dbReference type="Proteomes" id="UP000001203">
    <property type="component" value="Chromosome linear"/>
</dbReference>
<dbReference type="eggNOG" id="COG0557">
    <property type="taxonomic scope" value="Bacteria"/>
</dbReference>
<dbReference type="GO" id="GO:0003723">
    <property type="term" value="F:RNA binding"/>
    <property type="evidence" value="ECO:0007669"/>
    <property type="project" value="InterPro"/>
</dbReference>
<dbReference type="GO" id="GO:0005829">
    <property type="term" value="C:cytosol"/>
    <property type="evidence" value="ECO:0007669"/>
    <property type="project" value="TreeGrafter"/>
</dbReference>
<name>B1X2P8_CROS5</name>
<evidence type="ECO:0000313" key="2">
    <source>
        <dbReference type="EMBL" id="ACB54409.1"/>
    </source>
</evidence>